<feature type="transmembrane region" description="Helical" evidence="8">
    <location>
        <begin position="477"/>
        <end position="498"/>
    </location>
</feature>
<feature type="transmembrane region" description="Helical" evidence="8">
    <location>
        <begin position="86"/>
        <end position="106"/>
    </location>
</feature>
<evidence type="ECO:0000256" key="3">
    <source>
        <dbReference type="ARBA" id="ARBA00022448"/>
    </source>
</evidence>
<dbReference type="GO" id="GO:0022857">
    <property type="term" value="F:transmembrane transporter activity"/>
    <property type="evidence" value="ECO:0007669"/>
    <property type="project" value="InterPro"/>
</dbReference>
<feature type="transmembrane region" description="Helical" evidence="8">
    <location>
        <begin position="445"/>
        <end position="465"/>
    </location>
</feature>
<comment type="similarity">
    <text evidence="2">Belongs to the BCCT transporter (TC 2.A.15) family.</text>
</comment>
<keyword evidence="3" id="KW-0813">Transport</keyword>
<dbReference type="InterPro" id="IPR000060">
    <property type="entry name" value="BCCT_transptr"/>
</dbReference>
<feature type="transmembrane region" description="Helical" evidence="8">
    <location>
        <begin position="46"/>
        <end position="66"/>
    </location>
</feature>
<sequence length="552" mass="61042">MLKRIRIVPVAIPIVLMGIILIIGFISPDEFTTIMTDFFIALMENAGWMVSIGVLIFVVCMVVLFLHPFGSIKFGGKNAVPKYKTWIWWAISLCAGIGTGIVFWGATEPLMHTFAPPPSVGLEPGSLDAVIWGMSKSFLHWSFSPYSIYAVAGITIGYAYYNMNKSYTASAGLVYLNDGKELNAKINTIIDGIILFAICGGVAGSLGYGLLQIGSGLNFVFGIEPGPMVWAIIACVIITSYTISSATGLDRGIAWLSDKNAWIFIALMIFVLICGPTAYVFNLFTQSFGYFVNNFIDLSLFTQPIVDSDLWPQWWDMYWMVDWLSFGPIVGLFLVKLSYGRTIREFIVVNVILPAMFGILWFSIFGGLALDLQLRGVADMSGFLTENGAQAFMMYIFEFLPFTELIRIIMLVTIGLSFITLADSMTSTISTMSLKQSKGVKEAPLPIKVFWGVFIGLISLVFVISGGIDGIKIVKTIAGFPILFIELAMILGFLYHLFSGKLKRDELEYADFMDGEVAAAAAEAEAELADAHIHKKWYTLEKQKDNKKNKDE</sequence>
<protein>
    <submittedName>
        <fullName evidence="9">Glycine betaine transporter BetL</fullName>
    </submittedName>
</protein>
<proteinExistence type="inferred from homology"/>
<evidence type="ECO:0000256" key="4">
    <source>
        <dbReference type="ARBA" id="ARBA00022475"/>
    </source>
</evidence>
<evidence type="ECO:0000313" key="9">
    <source>
        <dbReference type="EMBL" id="OFV71886.1"/>
    </source>
</evidence>
<feature type="transmembrane region" description="Helical" evidence="8">
    <location>
        <begin position="261"/>
        <end position="281"/>
    </location>
</feature>
<evidence type="ECO:0000313" key="10">
    <source>
        <dbReference type="Proteomes" id="UP000176244"/>
    </source>
</evidence>
<dbReference type="Pfam" id="PF02028">
    <property type="entry name" value="BCCT"/>
    <property type="match status" value="1"/>
</dbReference>
<feature type="transmembrane region" description="Helical" evidence="8">
    <location>
        <begin position="405"/>
        <end position="424"/>
    </location>
</feature>
<organism evidence="9 10">
    <name type="scientific">Acetobacterium wieringae</name>
    <dbReference type="NCBI Taxonomy" id="52694"/>
    <lineage>
        <taxon>Bacteria</taxon>
        <taxon>Bacillati</taxon>
        <taxon>Bacillota</taxon>
        <taxon>Clostridia</taxon>
        <taxon>Eubacteriales</taxon>
        <taxon>Eubacteriaceae</taxon>
        <taxon>Acetobacterium</taxon>
    </lineage>
</organism>
<feature type="transmembrane region" description="Helical" evidence="8">
    <location>
        <begin position="347"/>
        <end position="370"/>
    </location>
</feature>
<evidence type="ECO:0000256" key="6">
    <source>
        <dbReference type="ARBA" id="ARBA00022989"/>
    </source>
</evidence>
<dbReference type="PANTHER" id="PTHR30047">
    <property type="entry name" value="HIGH-AFFINITY CHOLINE TRANSPORT PROTEIN-RELATED"/>
    <property type="match status" value="1"/>
</dbReference>
<feature type="transmembrane region" description="Helical" evidence="8">
    <location>
        <begin position="143"/>
        <end position="161"/>
    </location>
</feature>
<feature type="transmembrane region" description="Helical" evidence="8">
    <location>
        <begin position="228"/>
        <end position="249"/>
    </location>
</feature>
<feature type="transmembrane region" description="Helical" evidence="8">
    <location>
        <begin position="7"/>
        <end position="26"/>
    </location>
</feature>
<dbReference type="PANTHER" id="PTHR30047:SF7">
    <property type="entry name" value="HIGH-AFFINITY CHOLINE TRANSPORT PROTEIN"/>
    <property type="match status" value="1"/>
</dbReference>
<keyword evidence="4" id="KW-1003">Cell membrane</keyword>
<comment type="subcellular location">
    <subcellularLocation>
        <location evidence="1">Cell membrane</location>
        <topology evidence="1">Multi-pass membrane protein</topology>
    </subcellularLocation>
</comment>
<feature type="transmembrane region" description="Helical" evidence="8">
    <location>
        <begin position="317"/>
        <end position="335"/>
    </location>
</feature>
<feature type="transmembrane region" description="Helical" evidence="8">
    <location>
        <begin position="189"/>
        <end position="208"/>
    </location>
</feature>
<keyword evidence="5 8" id="KW-0812">Transmembrane</keyword>
<evidence type="ECO:0000256" key="5">
    <source>
        <dbReference type="ARBA" id="ARBA00022692"/>
    </source>
</evidence>
<gene>
    <name evidence="9" type="primary">betL_1</name>
    <name evidence="9" type="ORF">ACWI_06340</name>
</gene>
<evidence type="ECO:0000256" key="2">
    <source>
        <dbReference type="ARBA" id="ARBA00005658"/>
    </source>
</evidence>
<accession>A0A1F2PMG3</accession>
<evidence type="ECO:0000256" key="8">
    <source>
        <dbReference type="SAM" id="Phobius"/>
    </source>
</evidence>
<dbReference type="EMBL" id="LKEU01000014">
    <property type="protein sequence ID" value="OFV71886.1"/>
    <property type="molecule type" value="Genomic_DNA"/>
</dbReference>
<keyword evidence="7 8" id="KW-0472">Membrane</keyword>
<name>A0A1F2PMG3_9FIRM</name>
<keyword evidence="6 8" id="KW-1133">Transmembrane helix</keyword>
<comment type="caution">
    <text evidence="9">The sequence shown here is derived from an EMBL/GenBank/DDBJ whole genome shotgun (WGS) entry which is preliminary data.</text>
</comment>
<dbReference type="AlphaFoldDB" id="A0A1F2PMG3"/>
<dbReference type="RefSeq" id="WP_070369988.1">
    <property type="nucleotide sequence ID" value="NZ_LKEU01000014.1"/>
</dbReference>
<evidence type="ECO:0000256" key="7">
    <source>
        <dbReference type="ARBA" id="ARBA00023136"/>
    </source>
</evidence>
<dbReference type="OrthoDB" id="9775735at2"/>
<reference evidence="9 10" key="1">
    <citation type="submission" date="2015-09" db="EMBL/GenBank/DDBJ databases">
        <title>Genome sequence of Acetobacterium wieringae DSM 1911.</title>
        <authorList>
            <person name="Poehlein A."/>
            <person name="Bengelsdorf F.R."/>
            <person name="Schiel-Bengelsdorf B."/>
            <person name="Duerre P."/>
            <person name="Daniel R."/>
        </authorList>
    </citation>
    <scope>NUCLEOTIDE SEQUENCE [LARGE SCALE GENOMIC DNA]</scope>
    <source>
        <strain evidence="9 10">DSM 1911</strain>
    </source>
</reference>
<evidence type="ECO:0000256" key="1">
    <source>
        <dbReference type="ARBA" id="ARBA00004651"/>
    </source>
</evidence>
<dbReference type="Proteomes" id="UP000176244">
    <property type="component" value="Unassembled WGS sequence"/>
</dbReference>
<dbReference type="GO" id="GO:0005886">
    <property type="term" value="C:plasma membrane"/>
    <property type="evidence" value="ECO:0007669"/>
    <property type="project" value="UniProtKB-SubCell"/>
</dbReference>